<name>A0AAD5TGZ6_9FUNG</name>
<dbReference type="InterPro" id="IPR036380">
    <property type="entry name" value="Isochorismatase-like_sf"/>
</dbReference>
<feature type="domain" description="Isochorismatase-like" evidence="3">
    <location>
        <begin position="14"/>
        <end position="187"/>
    </location>
</feature>
<dbReference type="CDD" id="cd01014">
    <property type="entry name" value="nicotinamidase_related"/>
    <property type="match status" value="1"/>
</dbReference>
<dbReference type="InterPro" id="IPR050272">
    <property type="entry name" value="Isochorismatase-like_hydrls"/>
</dbReference>
<reference evidence="4" key="1">
    <citation type="submission" date="2020-05" db="EMBL/GenBank/DDBJ databases">
        <title>Phylogenomic resolution of chytrid fungi.</title>
        <authorList>
            <person name="Stajich J.E."/>
            <person name="Amses K."/>
            <person name="Simmons R."/>
            <person name="Seto K."/>
            <person name="Myers J."/>
            <person name="Bonds A."/>
            <person name="Quandt C.A."/>
            <person name="Barry K."/>
            <person name="Liu P."/>
            <person name="Grigoriev I."/>
            <person name="Longcore J.E."/>
            <person name="James T.Y."/>
        </authorList>
    </citation>
    <scope>NUCLEOTIDE SEQUENCE</scope>
    <source>
        <strain evidence="4">JEL0379</strain>
    </source>
</reference>
<sequence>MTTATSLAALPATTALILIDVQRGFGHPSHWGPARNNLDAEAKCGRLLQAFRTAGRTIFHIKHTSLDPKSPLHPSHEGCEYCPEVTPLASEPVLTKTVNSAFITTDLEQRLRKAGMTHLVIAGLTTDHCVSTTTRMAGNLGFSTILVEDACATFAKTGPTGVKHSAEDIHEIHITSLNNEFATVVTLDRALGTAGDVCQGLGAGLKGETSDVADRIAKHKADCTAIRGVELELVPI</sequence>
<dbReference type="Proteomes" id="UP001212152">
    <property type="component" value="Unassembled WGS sequence"/>
</dbReference>
<dbReference type="EMBL" id="JADGJQ010000048">
    <property type="protein sequence ID" value="KAJ3175800.1"/>
    <property type="molecule type" value="Genomic_DNA"/>
</dbReference>
<evidence type="ECO:0000256" key="2">
    <source>
        <dbReference type="ARBA" id="ARBA00022801"/>
    </source>
</evidence>
<accession>A0AAD5TGZ6</accession>
<gene>
    <name evidence="4" type="ORF">HDU87_005794</name>
</gene>
<comment type="similarity">
    <text evidence="1">Belongs to the isochorismatase family.</text>
</comment>
<evidence type="ECO:0000313" key="4">
    <source>
        <dbReference type="EMBL" id="KAJ3175800.1"/>
    </source>
</evidence>
<feature type="non-terminal residue" evidence="4">
    <location>
        <position position="236"/>
    </location>
</feature>
<dbReference type="Gene3D" id="3.40.50.850">
    <property type="entry name" value="Isochorismatase-like"/>
    <property type="match status" value="1"/>
</dbReference>
<dbReference type="PANTHER" id="PTHR43540">
    <property type="entry name" value="PEROXYUREIDOACRYLATE/UREIDOACRYLATE AMIDOHYDROLASE-RELATED"/>
    <property type="match status" value="1"/>
</dbReference>
<organism evidence="4 5">
    <name type="scientific">Geranomyces variabilis</name>
    <dbReference type="NCBI Taxonomy" id="109894"/>
    <lineage>
        <taxon>Eukaryota</taxon>
        <taxon>Fungi</taxon>
        <taxon>Fungi incertae sedis</taxon>
        <taxon>Chytridiomycota</taxon>
        <taxon>Chytridiomycota incertae sedis</taxon>
        <taxon>Chytridiomycetes</taxon>
        <taxon>Spizellomycetales</taxon>
        <taxon>Powellomycetaceae</taxon>
        <taxon>Geranomyces</taxon>
    </lineage>
</organism>
<evidence type="ECO:0000259" key="3">
    <source>
        <dbReference type="Pfam" id="PF00857"/>
    </source>
</evidence>
<comment type="caution">
    <text evidence="4">The sequence shown here is derived from an EMBL/GenBank/DDBJ whole genome shotgun (WGS) entry which is preliminary data.</text>
</comment>
<proteinExistence type="inferred from homology"/>
<dbReference type="GO" id="GO:0016787">
    <property type="term" value="F:hydrolase activity"/>
    <property type="evidence" value="ECO:0007669"/>
    <property type="project" value="UniProtKB-KW"/>
</dbReference>
<dbReference type="SUPFAM" id="SSF52499">
    <property type="entry name" value="Isochorismatase-like hydrolases"/>
    <property type="match status" value="1"/>
</dbReference>
<dbReference type="PANTHER" id="PTHR43540:SF1">
    <property type="entry name" value="ISOCHORISMATASE HYDROLASE"/>
    <property type="match status" value="1"/>
</dbReference>
<keyword evidence="5" id="KW-1185">Reference proteome</keyword>
<keyword evidence="2" id="KW-0378">Hydrolase</keyword>
<protein>
    <recommendedName>
        <fullName evidence="3">Isochorismatase-like domain-containing protein</fullName>
    </recommendedName>
</protein>
<evidence type="ECO:0000256" key="1">
    <source>
        <dbReference type="ARBA" id="ARBA00006336"/>
    </source>
</evidence>
<dbReference type="AlphaFoldDB" id="A0AAD5TGZ6"/>
<dbReference type="Pfam" id="PF00857">
    <property type="entry name" value="Isochorismatase"/>
    <property type="match status" value="1"/>
</dbReference>
<dbReference type="InterPro" id="IPR000868">
    <property type="entry name" value="Isochorismatase-like_dom"/>
</dbReference>
<evidence type="ECO:0000313" key="5">
    <source>
        <dbReference type="Proteomes" id="UP001212152"/>
    </source>
</evidence>